<dbReference type="RefSeq" id="WP_083821649.1">
    <property type="nucleotide sequence ID" value="NZ_CP061007.1"/>
</dbReference>
<evidence type="ECO:0000259" key="3">
    <source>
        <dbReference type="SMART" id="SM01003"/>
    </source>
</evidence>
<dbReference type="Pfam" id="PF05222">
    <property type="entry name" value="AlaDh_PNT_N"/>
    <property type="match status" value="1"/>
</dbReference>
<dbReference type="GO" id="GO:0006524">
    <property type="term" value="P:alanine catabolic process"/>
    <property type="evidence" value="ECO:0007669"/>
    <property type="project" value="TreeGrafter"/>
</dbReference>
<dbReference type="EMBL" id="PJNB01000001">
    <property type="protein sequence ID" value="PKW14491.1"/>
    <property type="molecule type" value="Genomic_DNA"/>
</dbReference>
<evidence type="ECO:0000313" key="4">
    <source>
        <dbReference type="EMBL" id="PKW14491.1"/>
    </source>
</evidence>
<dbReference type="GO" id="GO:0000286">
    <property type="term" value="F:alanine dehydrogenase activity"/>
    <property type="evidence" value="ECO:0007669"/>
    <property type="project" value="TreeGrafter"/>
</dbReference>
<dbReference type="SMART" id="SM01003">
    <property type="entry name" value="AlaDh_PNT_N"/>
    <property type="match status" value="1"/>
</dbReference>
<protein>
    <submittedName>
        <fullName evidence="4">Alanine dehydrogenase</fullName>
    </submittedName>
</protein>
<dbReference type="AlphaFoldDB" id="A0A2N3XV47"/>
<organism evidence="4 5">
    <name type="scientific">Saccharopolyspora spinosa</name>
    <dbReference type="NCBI Taxonomy" id="60894"/>
    <lineage>
        <taxon>Bacteria</taxon>
        <taxon>Bacillati</taxon>
        <taxon>Actinomycetota</taxon>
        <taxon>Actinomycetes</taxon>
        <taxon>Pseudonocardiales</taxon>
        <taxon>Pseudonocardiaceae</taxon>
        <taxon>Saccharopolyspora</taxon>
    </lineage>
</organism>
<dbReference type="Proteomes" id="UP000233786">
    <property type="component" value="Unassembled WGS sequence"/>
</dbReference>
<dbReference type="PANTHER" id="PTHR42795">
    <property type="entry name" value="ALANINE DEHYDROGENASE"/>
    <property type="match status" value="1"/>
</dbReference>
<dbReference type="InterPro" id="IPR007886">
    <property type="entry name" value="AlaDH/PNT_N"/>
</dbReference>
<dbReference type="Gene3D" id="3.40.50.720">
    <property type="entry name" value="NAD(P)-binding Rossmann-like Domain"/>
    <property type="match status" value="2"/>
</dbReference>
<gene>
    <name evidence="4" type="ORF">A8926_2111</name>
</gene>
<dbReference type="InterPro" id="IPR036291">
    <property type="entry name" value="NAD(P)-bd_dom_sf"/>
</dbReference>
<accession>A0A2N3XV47</accession>
<keyword evidence="5" id="KW-1185">Reference proteome</keyword>
<dbReference type="SMART" id="SM01002">
    <property type="entry name" value="AlaDh_PNT_C"/>
    <property type="match status" value="1"/>
</dbReference>
<reference evidence="4" key="1">
    <citation type="submission" date="2017-12" db="EMBL/GenBank/DDBJ databases">
        <title>Sequencing the genomes of 1000 Actinobacteria strains.</title>
        <authorList>
            <person name="Klenk H.-P."/>
        </authorList>
    </citation>
    <scope>NUCLEOTIDE SEQUENCE [LARGE SCALE GENOMIC DNA]</scope>
    <source>
        <strain evidence="4">DSM 44228</strain>
    </source>
</reference>
<feature type="domain" description="Alanine dehydrogenase/pyridine nucleotide transhydrogenase NAD(H)-binding" evidence="2">
    <location>
        <begin position="151"/>
        <end position="301"/>
    </location>
</feature>
<dbReference type="SUPFAM" id="SSF52283">
    <property type="entry name" value="Formate/glycerate dehydrogenase catalytic domain-like"/>
    <property type="match status" value="1"/>
</dbReference>
<dbReference type="PANTHER" id="PTHR42795:SF1">
    <property type="entry name" value="ALANINE DEHYDROGENASE"/>
    <property type="match status" value="1"/>
</dbReference>
<name>A0A2N3XV47_SACSN</name>
<evidence type="ECO:0000259" key="2">
    <source>
        <dbReference type="SMART" id="SM01002"/>
    </source>
</evidence>
<proteinExistence type="predicted"/>
<feature type="domain" description="Alanine dehydrogenase/pyridine nucleotide transhydrogenase N-terminal" evidence="3">
    <location>
        <begin position="10"/>
        <end position="140"/>
    </location>
</feature>
<sequence length="368" mass="38446">MPNLDAAVVGFPRESVPGDRRTLLTPAVARCLRDAGFTVLAEPDVAAGVFCPDADLAAEGVRFADPERVWAAPLVLRYKCTNPADLGRLRPRQALGALFHAEGNPAMLSALMDCKISAYSYEFLAEHGRFPLAAPGGQIAGIQAVLRGAQALQEFSGRGVLLAEVAGAARPRVVVIGSGNVGSAAARTAAALGVRVTVLTRCEGSADEYRPQAPTGVRVAVNTARIRRELISQADLVIGAILVSTFDTPPMISEADLRDMKPGSVIVDATCGYGDGYLPTAGGVQEPGEPPRVVHGVLHIKLDALPALVPVTATQAYTTNALPYLVRLARVVLCGDADPAVATARIAHDGELVHPVCREHAAYFGVAA</sequence>
<dbReference type="SUPFAM" id="SSF51735">
    <property type="entry name" value="NAD(P)-binding Rossmann-fold domains"/>
    <property type="match status" value="1"/>
</dbReference>
<dbReference type="Pfam" id="PF01262">
    <property type="entry name" value="AlaDh_PNT_C"/>
    <property type="match status" value="1"/>
</dbReference>
<keyword evidence="1" id="KW-0560">Oxidoreductase</keyword>
<dbReference type="STRING" id="994479.GCA_000194155_01971"/>
<comment type="caution">
    <text evidence="4">The sequence shown here is derived from an EMBL/GenBank/DDBJ whole genome shotgun (WGS) entry which is preliminary data.</text>
</comment>
<evidence type="ECO:0000256" key="1">
    <source>
        <dbReference type="ARBA" id="ARBA00023002"/>
    </source>
</evidence>
<evidence type="ECO:0000313" key="5">
    <source>
        <dbReference type="Proteomes" id="UP000233786"/>
    </source>
</evidence>
<dbReference type="GO" id="GO:0005886">
    <property type="term" value="C:plasma membrane"/>
    <property type="evidence" value="ECO:0007669"/>
    <property type="project" value="TreeGrafter"/>
</dbReference>
<dbReference type="InterPro" id="IPR007698">
    <property type="entry name" value="AlaDH/PNT_NAD(H)-bd"/>
</dbReference>